<organism evidence="7 8">
    <name type="scientific">Dermatophagoides pteronyssinus</name>
    <name type="common">European house dust mite</name>
    <dbReference type="NCBI Taxonomy" id="6956"/>
    <lineage>
        <taxon>Eukaryota</taxon>
        <taxon>Metazoa</taxon>
        <taxon>Ecdysozoa</taxon>
        <taxon>Arthropoda</taxon>
        <taxon>Chelicerata</taxon>
        <taxon>Arachnida</taxon>
        <taxon>Acari</taxon>
        <taxon>Acariformes</taxon>
        <taxon>Sarcoptiformes</taxon>
        <taxon>Astigmata</taxon>
        <taxon>Psoroptidia</taxon>
        <taxon>Analgoidea</taxon>
        <taxon>Pyroglyphidae</taxon>
        <taxon>Dermatophagoidinae</taxon>
        <taxon>Dermatophagoides</taxon>
    </lineage>
</organism>
<reference evidence="7 8" key="1">
    <citation type="journal article" date="2018" name="J. Allergy Clin. Immunol.">
        <title>High-quality assembly of Dermatophagoides pteronyssinus genome and transcriptome reveals a wide range of novel allergens.</title>
        <authorList>
            <person name="Liu X.Y."/>
            <person name="Yang K.Y."/>
            <person name="Wang M.Q."/>
            <person name="Kwok J.S."/>
            <person name="Zeng X."/>
            <person name="Yang Z."/>
            <person name="Xiao X.J."/>
            <person name="Lau C.P."/>
            <person name="Li Y."/>
            <person name="Huang Z.M."/>
            <person name="Ba J.G."/>
            <person name="Yim A.K."/>
            <person name="Ouyang C.Y."/>
            <person name="Ngai S.M."/>
            <person name="Chan T.F."/>
            <person name="Leung E.L."/>
            <person name="Liu L."/>
            <person name="Liu Z.G."/>
            <person name="Tsui S.K."/>
        </authorList>
    </citation>
    <scope>NUCLEOTIDE SEQUENCE [LARGE SCALE GENOMIC DNA]</scope>
    <source>
        <strain evidence="7">Derp</strain>
    </source>
</reference>
<feature type="domain" description="HSF-type DNA-binding" evidence="6">
    <location>
        <begin position="122"/>
        <end position="226"/>
    </location>
</feature>
<protein>
    <recommendedName>
        <fullName evidence="6">HSF-type DNA-binding domain-containing protein</fullName>
    </recommendedName>
</protein>
<accession>A0ABQ8JH21</accession>
<evidence type="ECO:0000259" key="6">
    <source>
        <dbReference type="SMART" id="SM00415"/>
    </source>
</evidence>
<comment type="caution">
    <text evidence="7">The sequence shown here is derived from an EMBL/GenBank/DDBJ whole genome shotgun (WGS) entry which is preliminary data.</text>
</comment>
<keyword evidence="8" id="KW-1185">Reference proteome</keyword>
<sequence>METNSSTAINLLLNMIDSSGSTPDLLNLKQTLSELDRSQGFQNELAKAYDVIQMDFSVEETIDENLKNKLEETIVSLDNDLDGQNSFIQNDQPKMQPDSSPIRNYSMEMDDHCQMPRRKKNGDKYFPRILWQIINECTNDAIKWSLDGNTILINYEKFQQQYLDTNHFKTKKIISFVRQLNLYGFNKVTAHSKQNNQNVQMKKFHEFWNINFKRDCPHLLTSIRRRASTNVNQNNKLKDKENVVDKHNEHQIYMNRPLKNTSFLII</sequence>
<comment type="similarity">
    <text evidence="2 5">Belongs to the HSF family.</text>
</comment>
<evidence type="ECO:0000256" key="4">
    <source>
        <dbReference type="ARBA" id="ARBA00023242"/>
    </source>
</evidence>
<dbReference type="SMART" id="SM00415">
    <property type="entry name" value="HSF"/>
    <property type="match status" value="1"/>
</dbReference>
<evidence type="ECO:0000313" key="8">
    <source>
        <dbReference type="Proteomes" id="UP000887458"/>
    </source>
</evidence>
<keyword evidence="4" id="KW-0539">Nucleus</keyword>
<keyword evidence="3" id="KW-0238">DNA-binding</keyword>
<dbReference type="EMBL" id="NJHN03000037">
    <property type="protein sequence ID" value="KAH9421728.1"/>
    <property type="molecule type" value="Genomic_DNA"/>
</dbReference>
<dbReference type="PANTHER" id="PTHR10015:SF465">
    <property type="entry name" value="HSF-TYPE DNA-BINDING DOMAIN-CONTAINING PROTEIN"/>
    <property type="match status" value="1"/>
</dbReference>
<evidence type="ECO:0000256" key="1">
    <source>
        <dbReference type="ARBA" id="ARBA00004123"/>
    </source>
</evidence>
<reference evidence="7 8" key="2">
    <citation type="journal article" date="2022" name="Mol. Biol. Evol.">
        <title>Comparative Genomics Reveals Insights into the Divergent Evolution of Astigmatic Mites and Household Pest Adaptations.</title>
        <authorList>
            <person name="Xiong Q."/>
            <person name="Wan A.T."/>
            <person name="Liu X."/>
            <person name="Fung C.S."/>
            <person name="Xiao X."/>
            <person name="Malainual N."/>
            <person name="Hou J."/>
            <person name="Wang L."/>
            <person name="Wang M."/>
            <person name="Yang K.Y."/>
            <person name="Cui Y."/>
            <person name="Leung E.L."/>
            <person name="Nong W."/>
            <person name="Shin S.K."/>
            <person name="Au S.W."/>
            <person name="Jeong K.Y."/>
            <person name="Chew F.T."/>
            <person name="Hui J.H."/>
            <person name="Leung T.F."/>
            <person name="Tungtrongchitr A."/>
            <person name="Zhong N."/>
            <person name="Liu Z."/>
            <person name="Tsui S.K."/>
        </authorList>
    </citation>
    <scope>NUCLEOTIDE SEQUENCE [LARGE SCALE GENOMIC DNA]</scope>
    <source>
        <strain evidence="7">Derp</strain>
    </source>
</reference>
<evidence type="ECO:0000256" key="2">
    <source>
        <dbReference type="ARBA" id="ARBA00006403"/>
    </source>
</evidence>
<dbReference type="Proteomes" id="UP000887458">
    <property type="component" value="Unassembled WGS sequence"/>
</dbReference>
<dbReference type="InterPro" id="IPR000232">
    <property type="entry name" value="HSF_DNA-bd"/>
</dbReference>
<evidence type="ECO:0000313" key="7">
    <source>
        <dbReference type="EMBL" id="KAH9421728.1"/>
    </source>
</evidence>
<dbReference type="InterPro" id="IPR036388">
    <property type="entry name" value="WH-like_DNA-bd_sf"/>
</dbReference>
<evidence type="ECO:0000256" key="3">
    <source>
        <dbReference type="ARBA" id="ARBA00023125"/>
    </source>
</evidence>
<name>A0ABQ8JH21_DERPT</name>
<proteinExistence type="inferred from homology"/>
<evidence type="ECO:0000256" key="5">
    <source>
        <dbReference type="RuleBase" id="RU004020"/>
    </source>
</evidence>
<dbReference type="Gene3D" id="1.10.10.10">
    <property type="entry name" value="Winged helix-like DNA-binding domain superfamily/Winged helix DNA-binding domain"/>
    <property type="match status" value="1"/>
</dbReference>
<dbReference type="SUPFAM" id="SSF46785">
    <property type="entry name" value="Winged helix' DNA-binding domain"/>
    <property type="match status" value="1"/>
</dbReference>
<dbReference type="InterPro" id="IPR036390">
    <property type="entry name" value="WH_DNA-bd_sf"/>
</dbReference>
<dbReference type="PANTHER" id="PTHR10015">
    <property type="entry name" value="HEAT SHOCK TRANSCRIPTION FACTOR"/>
    <property type="match status" value="1"/>
</dbReference>
<gene>
    <name evidence="7" type="ORF">DERP_002015</name>
</gene>
<comment type="subcellular location">
    <subcellularLocation>
        <location evidence="1">Nucleus</location>
    </subcellularLocation>
</comment>
<dbReference type="Pfam" id="PF00447">
    <property type="entry name" value="HSF_DNA-bind"/>
    <property type="match status" value="1"/>
</dbReference>